<protein>
    <submittedName>
        <fullName evidence="1">Protein MtfA</fullName>
    </submittedName>
</protein>
<dbReference type="OrthoDB" id="9786424at2"/>
<sequence length="264" mass="30513">MFYWLKEWRYERIVRHSLVTDEEWIDAFQSLPLLHRLNEQEKIRLKRLAILFLYYKSLEGVGGLQITVAMQLNIALQACLPILNLGLDWYDGWVSVVVYPGAYSHENKVIDEFGIEHLERSHLSGESWQRGPVIISWDDALHHGGMNGRNVVIHEFAHKLDMQNGGANGFPPLHKGMSAQHWTEVFNRGYNDLVSRIQRDDSIPIDPYAITSPAEFFAVFSELFFEKPEIIRNYYSEIYDLLVTFYRQDPLGVCSLGAAQRNPG</sequence>
<dbReference type="Proteomes" id="UP000054695">
    <property type="component" value="Unassembled WGS sequence"/>
</dbReference>
<dbReference type="PANTHER" id="PTHR30164">
    <property type="entry name" value="MTFA PEPTIDASE"/>
    <property type="match status" value="1"/>
</dbReference>
<evidence type="ECO:0000313" key="1">
    <source>
        <dbReference type="EMBL" id="KTC74798.1"/>
    </source>
</evidence>
<dbReference type="Gene3D" id="3.40.390.10">
    <property type="entry name" value="Collagenase (Catalytic Domain)"/>
    <property type="match status" value="1"/>
</dbReference>
<dbReference type="InterPro" id="IPR042252">
    <property type="entry name" value="MtfA_N"/>
</dbReference>
<reference evidence="1 2" key="1">
    <citation type="submission" date="2015-11" db="EMBL/GenBank/DDBJ databases">
        <title>Genomic analysis of 38 Legionella species identifies large and diverse effector repertoires.</title>
        <authorList>
            <person name="Burstein D."/>
            <person name="Amaro F."/>
            <person name="Zusman T."/>
            <person name="Lifshitz Z."/>
            <person name="Cohen O."/>
            <person name="Gilbert J.A."/>
            <person name="Pupko T."/>
            <person name="Shuman H.A."/>
            <person name="Segal G."/>
        </authorList>
    </citation>
    <scope>NUCLEOTIDE SEQUENCE [LARGE SCALE GENOMIC DNA]</scope>
    <source>
        <strain evidence="1 2">WIGA</strain>
    </source>
</reference>
<dbReference type="InterPro" id="IPR024079">
    <property type="entry name" value="MetalloPept_cat_dom_sf"/>
</dbReference>
<dbReference type="Gene3D" id="1.10.472.150">
    <property type="entry name" value="Glucose-regulated metallo-peptidase M90, N-terminal domain"/>
    <property type="match status" value="1"/>
</dbReference>
<dbReference type="PANTHER" id="PTHR30164:SF2">
    <property type="entry name" value="PROTEIN MTFA"/>
    <property type="match status" value="1"/>
</dbReference>
<dbReference type="GO" id="GO:0004177">
    <property type="term" value="F:aminopeptidase activity"/>
    <property type="evidence" value="ECO:0007669"/>
    <property type="project" value="TreeGrafter"/>
</dbReference>
<dbReference type="InterPro" id="IPR010384">
    <property type="entry name" value="MtfA_fam"/>
</dbReference>
<dbReference type="GO" id="GO:0005829">
    <property type="term" value="C:cytosol"/>
    <property type="evidence" value="ECO:0007669"/>
    <property type="project" value="TreeGrafter"/>
</dbReference>
<gene>
    <name evidence="1" type="primary">mtfA</name>
    <name evidence="1" type="ORF">Lboz_1197</name>
</gene>
<dbReference type="EMBL" id="LNXU01000013">
    <property type="protein sequence ID" value="KTC74798.1"/>
    <property type="molecule type" value="Genomic_DNA"/>
</dbReference>
<dbReference type="AlphaFoldDB" id="A0A0W0RUM0"/>
<dbReference type="STRING" id="447.Lboz_1197"/>
<evidence type="ECO:0000313" key="2">
    <source>
        <dbReference type="Proteomes" id="UP000054695"/>
    </source>
</evidence>
<name>A0A0W0RUM0_LEGBO</name>
<accession>A0A0W0RUM0</accession>
<dbReference type="Pfam" id="PF06167">
    <property type="entry name" value="Peptidase_M90"/>
    <property type="match status" value="1"/>
</dbReference>
<dbReference type="RefSeq" id="WP_058458866.1">
    <property type="nucleotide sequence ID" value="NZ_CAAAIY010000012.1"/>
</dbReference>
<dbReference type="SUPFAM" id="SSF55486">
    <property type="entry name" value="Metalloproteases ('zincins'), catalytic domain"/>
    <property type="match status" value="1"/>
</dbReference>
<dbReference type="PATRIC" id="fig|447.4.peg.1280"/>
<proteinExistence type="predicted"/>
<organism evidence="1 2">
    <name type="scientific">Legionella bozemanae</name>
    <name type="common">Fluoribacter bozemanae</name>
    <dbReference type="NCBI Taxonomy" id="447"/>
    <lineage>
        <taxon>Bacteria</taxon>
        <taxon>Pseudomonadati</taxon>
        <taxon>Pseudomonadota</taxon>
        <taxon>Gammaproteobacteria</taxon>
        <taxon>Legionellales</taxon>
        <taxon>Legionellaceae</taxon>
        <taxon>Legionella</taxon>
    </lineage>
</organism>
<dbReference type="CDD" id="cd20169">
    <property type="entry name" value="Peptidase_M90_mtfA"/>
    <property type="match status" value="1"/>
</dbReference>
<comment type="caution">
    <text evidence="1">The sequence shown here is derived from an EMBL/GenBank/DDBJ whole genome shotgun (WGS) entry which is preliminary data.</text>
</comment>
<dbReference type="GO" id="GO:0008237">
    <property type="term" value="F:metallopeptidase activity"/>
    <property type="evidence" value="ECO:0007669"/>
    <property type="project" value="InterPro"/>
</dbReference>
<keyword evidence="2" id="KW-1185">Reference proteome</keyword>